<protein>
    <submittedName>
        <fullName evidence="8">Arylsulfatase</fullName>
    </submittedName>
</protein>
<dbReference type="RefSeq" id="WP_379714547.1">
    <property type="nucleotide sequence ID" value="NZ_JBHTBS010000009.1"/>
</dbReference>
<dbReference type="InterPro" id="IPR017850">
    <property type="entry name" value="Alkaline_phosphatase_core_sf"/>
</dbReference>
<feature type="domain" description="Sulfatase N-terminal" evidence="7">
    <location>
        <begin position="28"/>
        <end position="373"/>
    </location>
</feature>
<keyword evidence="6" id="KW-0732">Signal</keyword>
<dbReference type="InterPro" id="IPR000917">
    <property type="entry name" value="Sulfatase_N"/>
</dbReference>
<evidence type="ECO:0000313" key="9">
    <source>
        <dbReference type="Proteomes" id="UP001596472"/>
    </source>
</evidence>
<keyword evidence="3" id="KW-0378">Hydrolase</keyword>
<dbReference type="InterPro" id="IPR050738">
    <property type="entry name" value="Sulfatase"/>
</dbReference>
<dbReference type="EMBL" id="JBHTBS010000009">
    <property type="protein sequence ID" value="MFC7338767.1"/>
    <property type="molecule type" value="Genomic_DNA"/>
</dbReference>
<evidence type="ECO:0000256" key="2">
    <source>
        <dbReference type="ARBA" id="ARBA00022723"/>
    </source>
</evidence>
<accession>A0ABW2L8Q3</accession>
<comment type="similarity">
    <text evidence="1">Belongs to the sulfatase family.</text>
</comment>
<dbReference type="PROSITE" id="PS00523">
    <property type="entry name" value="SULFATASE_1"/>
    <property type="match status" value="1"/>
</dbReference>
<dbReference type="SUPFAM" id="SSF53649">
    <property type="entry name" value="Alkaline phosphatase-like"/>
    <property type="match status" value="1"/>
</dbReference>
<evidence type="ECO:0000256" key="4">
    <source>
        <dbReference type="ARBA" id="ARBA00022837"/>
    </source>
</evidence>
<name>A0ABW2L8Q3_9BACT</name>
<reference evidence="9" key="1">
    <citation type="journal article" date="2019" name="Int. J. Syst. Evol. Microbiol.">
        <title>The Global Catalogue of Microorganisms (GCM) 10K type strain sequencing project: providing services to taxonomists for standard genome sequencing and annotation.</title>
        <authorList>
            <consortium name="The Broad Institute Genomics Platform"/>
            <consortium name="The Broad Institute Genome Sequencing Center for Infectious Disease"/>
            <person name="Wu L."/>
            <person name="Ma J."/>
        </authorList>
    </citation>
    <scope>NUCLEOTIDE SEQUENCE [LARGE SCALE GENOMIC DNA]</scope>
    <source>
        <strain evidence="9">CGMCC 4.1467</strain>
    </source>
</reference>
<keyword evidence="9" id="KW-1185">Reference proteome</keyword>
<evidence type="ECO:0000256" key="1">
    <source>
        <dbReference type="ARBA" id="ARBA00008779"/>
    </source>
</evidence>
<evidence type="ECO:0000259" key="7">
    <source>
        <dbReference type="Pfam" id="PF00884"/>
    </source>
</evidence>
<dbReference type="Pfam" id="PF00884">
    <property type="entry name" value="Sulfatase"/>
    <property type="match status" value="1"/>
</dbReference>
<evidence type="ECO:0000313" key="8">
    <source>
        <dbReference type="EMBL" id="MFC7338767.1"/>
    </source>
</evidence>
<dbReference type="PANTHER" id="PTHR42693">
    <property type="entry name" value="ARYLSULFATASE FAMILY MEMBER"/>
    <property type="match status" value="1"/>
</dbReference>
<dbReference type="Proteomes" id="UP001596472">
    <property type="component" value="Unassembled WGS sequence"/>
</dbReference>
<evidence type="ECO:0000256" key="6">
    <source>
        <dbReference type="SAM" id="SignalP"/>
    </source>
</evidence>
<feature type="signal peptide" evidence="6">
    <location>
        <begin position="1"/>
        <end position="22"/>
    </location>
</feature>
<dbReference type="Gene3D" id="3.30.1120.10">
    <property type="match status" value="1"/>
</dbReference>
<dbReference type="PROSITE" id="PS00149">
    <property type="entry name" value="SULFATASE_2"/>
    <property type="match status" value="1"/>
</dbReference>
<dbReference type="PANTHER" id="PTHR42693:SF53">
    <property type="entry name" value="ENDO-4-O-SULFATASE"/>
    <property type="match status" value="1"/>
</dbReference>
<gene>
    <name evidence="8" type="ORF">ACFQY0_16345</name>
</gene>
<organism evidence="8 9">
    <name type="scientific">Haloferula chungangensis</name>
    <dbReference type="NCBI Taxonomy" id="1048331"/>
    <lineage>
        <taxon>Bacteria</taxon>
        <taxon>Pseudomonadati</taxon>
        <taxon>Verrucomicrobiota</taxon>
        <taxon>Verrucomicrobiia</taxon>
        <taxon>Verrucomicrobiales</taxon>
        <taxon>Verrucomicrobiaceae</taxon>
        <taxon>Haloferula</taxon>
    </lineage>
</organism>
<feature type="region of interest" description="Disordered" evidence="5">
    <location>
        <begin position="477"/>
        <end position="503"/>
    </location>
</feature>
<evidence type="ECO:0000256" key="5">
    <source>
        <dbReference type="SAM" id="MobiDB-lite"/>
    </source>
</evidence>
<comment type="caution">
    <text evidence="8">The sequence shown here is derived from an EMBL/GenBank/DDBJ whole genome shotgun (WGS) entry which is preliminary data.</text>
</comment>
<dbReference type="CDD" id="cd16143">
    <property type="entry name" value="ARS_like"/>
    <property type="match status" value="1"/>
</dbReference>
<sequence>MKNRITLLVALLLTPVAGLVAGADQEKPNIIYILADDLGYGDVHALNPERGKIATPHMDRLRAEGMTFTDCHTNSSVCTPTRYGIMTGRYAWRTKLQRGVLNGMSPPMIESERLTVGELLQQHGYTTAIIGKWHMGMNFDTDDYTKPITDGPLQHGFDYYFGISASLDMPPYVYIENDYFTAVPSEQKKFPSFIYGKVARTGPVREGPAAADFEAVKVLPELARRTVDYIGKHAQGTKPFFLYLALPSPHTPVVPSQEWKGKSELGPYGDFVMQTDGLVGEVLKAVDENGLEKNTIVVMTSDNGCAAYIGVGQLEELGHFPSAQFRGYKTQLWEGGHRVPFLVRWPAKVKAGSESDELICVTDLLATCAQLVGAKLPDDAGEDSVSFLPALLGDEMESQRDALVHHSYHGEFAIRQDKWKLLLCQGSGGATTGETDEKSAIQLYDLSRDISETTNLAEAHPEVVAALRKQLDKIVNHGRSTPGAKQENEVPVQIVKPEDKKRK</sequence>
<keyword evidence="4" id="KW-0106">Calcium</keyword>
<keyword evidence="2" id="KW-0479">Metal-binding</keyword>
<dbReference type="Gene3D" id="3.40.720.10">
    <property type="entry name" value="Alkaline Phosphatase, subunit A"/>
    <property type="match status" value="1"/>
</dbReference>
<dbReference type="InterPro" id="IPR024607">
    <property type="entry name" value="Sulfatase_CS"/>
</dbReference>
<proteinExistence type="inferred from homology"/>
<evidence type="ECO:0000256" key="3">
    <source>
        <dbReference type="ARBA" id="ARBA00022801"/>
    </source>
</evidence>
<feature type="chain" id="PRO_5047422387" evidence="6">
    <location>
        <begin position="23"/>
        <end position="503"/>
    </location>
</feature>